<dbReference type="PANTHER" id="PTHR43245:SF54">
    <property type="entry name" value="BLL0593 PROTEIN"/>
    <property type="match status" value="1"/>
</dbReference>
<proteinExistence type="predicted"/>
<dbReference type="PANTHER" id="PTHR43245">
    <property type="entry name" value="BIFUNCTIONAL POLYMYXIN RESISTANCE PROTEIN ARNA"/>
    <property type="match status" value="1"/>
</dbReference>
<dbReference type="AlphaFoldDB" id="A0AAJ1WVE1"/>
<dbReference type="RefSeq" id="WP_307354606.1">
    <property type="nucleotide sequence ID" value="NZ_JAJALK010000006.1"/>
</dbReference>
<sequence length="344" mass="37219">MLPHVPAIPDAGAPVPKGRAMHVLLTGSSGWLGRFLAPRLRALGHRVTGLDVAPGPETDLVGSVADRGTVSRAFDRGIEAVIHAGALHKPDIVRYPAQAFIDCNVTGTLNLLEAAVSAGNDRFVFTSTTSLMISQAIRDEAGDAAIWLNETSGPLAPRNIYGVTKLAAEGLCRLYAAEYGLACVVLRTARFFPEEDDTHRVLSGENLKANEFLNRRLTVEDAAEGHVAALLRAPEIGFGLFLLAAPTPFDRAEARDLKRDAASVIARHFPDAAELYARRGWTLPASIGRVYDSRRAETVLGFRCRTGFAEILEALRDGRALPFAHDPTYLSPKEVGLERYAFGR</sequence>
<dbReference type="SUPFAM" id="SSF51735">
    <property type="entry name" value="NAD(P)-binding Rossmann-fold domains"/>
    <property type="match status" value="1"/>
</dbReference>
<reference evidence="2" key="1">
    <citation type="submission" date="2023-07" db="EMBL/GenBank/DDBJ databases">
        <title>Genomic Encyclopedia of Type Strains, Phase IV (KMG-IV): sequencing the most valuable type-strain genomes for metagenomic binning, comparative biology and taxonomic classification.</title>
        <authorList>
            <person name="Goeker M."/>
        </authorList>
    </citation>
    <scope>NUCLEOTIDE SEQUENCE</scope>
    <source>
        <strain evidence="2">DSM 19569</strain>
    </source>
</reference>
<dbReference type="InterPro" id="IPR001509">
    <property type="entry name" value="Epimerase_deHydtase"/>
</dbReference>
<dbReference type="Pfam" id="PF01370">
    <property type="entry name" value="Epimerase"/>
    <property type="match status" value="1"/>
</dbReference>
<dbReference type="Gene3D" id="3.40.50.720">
    <property type="entry name" value="NAD(P)-binding Rossmann-like Domain"/>
    <property type="match status" value="1"/>
</dbReference>
<dbReference type="InterPro" id="IPR036291">
    <property type="entry name" value="NAD(P)-bd_dom_sf"/>
</dbReference>
<dbReference type="PROSITE" id="PS00061">
    <property type="entry name" value="ADH_SHORT"/>
    <property type="match status" value="1"/>
</dbReference>
<name>A0AAJ1WVE1_9HYPH</name>
<protein>
    <submittedName>
        <fullName evidence="2">Nucleoside-diphosphate-sugar epimerase</fullName>
    </submittedName>
</protein>
<evidence type="ECO:0000313" key="3">
    <source>
        <dbReference type="Proteomes" id="UP001223420"/>
    </source>
</evidence>
<dbReference type="EMBL" id="JAUSWL010000001">
    <property type="protein sequence ID" value="MDQ0542130.1"/>
    <property type="molecule type" value="Genomic_DNA"/>
</dbReference>
<feature type="domain" description="NAD-dependent epimerase/dehydratase" evidence="1">
    <location>
        <begin position="23"/>
        <end position="195"/>
    </location>
</feature>
<organism evidence="2 3">
    <name type="scientific">Methylobacterium brachiatum</name>
    <dbReference type="NCBI Taxonomy" id="269660"/>
    <lineage>
        <taxon>Bacteria</taxon>
        <taxon>Pseudomonadati</taxon>
        <taxon>Pseudomonadota</taxon>
        <taxon>Alphaproteobacteria</taxon>
        <taxon>Hyphomicrobiales</taxon>
        <taxon>Methylobacteriaceae</taxon>
        <taxon>Methylobacterium</taxon>
    </lineage>
</organism>
<dbReference type="CDD" id="cd08946">
    <property type="entry name" value="SDR_e"/>
    <property type="match status" value="1"/>
</dbReference>
<dbReference type="Proteomes" id="UP001223420">
    <property type="component" value="Unassembled WGS sequence"/>
</dbReference>
<gene>
    <name evidence="2" type="ORF">QO001_001038</name>
</gene>
<evidence type="ECO:0000259" key="1">
    <source>
        <dbReference type="Pfam" id="PF01370"/>
    </source>
</evidence>
<evidence type="ECO:0000313" key="2">
    <source>
        <dbReference type="EMBL" id="MDQ0542130.1"/>
    </source>
</evidence>
<dbReference type="InterPro" id="IPR020904">
    <property type="entry name" value="Sc_DH/Rdtase_CS"/>
</dbReference>
<dbReference type="InterPro" id="IPR050177">
    <property type="entry name" value="Lipid_A_modif_metabolic_enz"/>
</dbReference>
<comment type="caution">
    <text evidence="2">The sequence shown here is derived from an EMBL/GenBank/DDBJ whole genome shotgun (WGS) entry which is preliminary data.</text>
</comment>
<accession>A0AAJ1WVE1</accession>